<protein>
    <recommendedName>
        <fullName evidence="3">MmcQ/YjbR family DNA-binding protein</fullName>
    </recommendedName>
</protein>
<evidence type="ECO:0000313" key="2">
    <source>
        <dbReference type="Proteomes" id="UP000292027"/>
    </source>
</evidence>
<sequence length="109" mass="12298">MATWQDVERIAGGLAGARPGRAHEGSPTFDVGRHPFARLRWDDAGREVLQFWTLDLDSGDALADRSDVFFAVHTFKVKASICAWLDRLEDDELTEILTDSWLARRGVRI</sequence>
<gene>
    <name evidence="1" type="ORF">EV645_6625</name>
</gene>
<comment type="caution">
    <text evidence="1">The sequence shown here is derived from an EMBL/GenBank/DDBJ whole genome shotgun (WGS) entry which is preliminary data.</text>
</comment>
<organism evidence="1 2">
    <name type="scientific">Kribbella rubisoli</name>
    <dbReference type="NCBI Taxonomy" id="3075929"/>
    <lineage>
        <taxon>Bacteria</taxon>
        <taxon>Bacillati</taxon>
        <taxon>Actinomycetota</taxon>
        <taxon>Actinomycetes</taxon>
        <taxon>Propionibacteriales</taxon>
        <taxon>Kribbellaceae</taxon>
        <taxon>Kribbella</taxon>
    </lineage>
</organism>
<dbReference type="Proteomes" id="UP000292027">
    <property type="component" value="Unassembled WGS sequence"/>
</dbReference>
<dbReference type="InterPro" id="IPR058532">
    <property type="entry name" value="YjbR/MT2646/Rv2570-like"/>
</dbReference>
<accession>A0A4Q7WKC2</accession>
<evidence type="ECO:0008006" key="3">
    <source>
        <dbReference type="Google" id="ProtNLM"/>
    </source>
</evidence>
<dbReference type="RefSeq" id="WP_130447952.1">
    <property type="nucleotide sequence ID" value="NZ_SHKR01000016.1"/>
</dbReference>
<keyword evidence="2" id="KW-1185">Reference proteome</keyword>
<reference evidence="1 2" key="1">
    <citation type="journal article" date="2015" name="Stand. Genomic Sci.">
        <title>Genomic Encyclopedia of Bacterial and Archaeal Type Strains, Phase III: the genomes of soil and plant-associated and newly described type strains.</title>
        <authorList>
            <person name="Whitman W.B."/>
            <person name="Woyke T."/>
            <person name="Klenk H.P."/>
            <person name="Zhou Y."/>
            <person name="Lilburn T.G."/>
            <person name="Beck B.J."/>
            <person name="De Vos P."/>
            <person name="Vandamme P."/>
            <person name="Eisen J.A."/>
            <person name="Garrity G."/>
            <person name="Hugenholtz P."/>
            <person name="Kyrpides N.C."/>
        </authorList>
    </citation>
    <scope>NUCLEOTIDE SEQUENCE [LARGE SCALE GENOMIC DNA]</scope>
    <source>
        <strain evidence="1 2">VKM Ac-2540</strain>
    </source>
</reference>
<proteinExistence type="predicted"/>
<dbReference type="AlphaFoldDB" id="A0A4Q7WKC2"/>
<evidence type="ECO:0000313" key="1">
    <source>
        <dbReference type="EMBL" id="RZU10163.1"/>
    </source>
</evidence>
<dbReference type="EMBL" id="SHKR01000016">
    <property type="protein sequence ID" value="RZU10163.1"/>
    <property type="molecule type" value="Genomic_DNA"/>
</dbReference>
<name>A0A4Q7WKC2_9ACTN</name>
<dbReference type="OrthoDB" id="954305at2"/>
<dbReference type="Pfam" id="PF04237">
    <property type="entry name" value="YjbR"/>
    <property type="match status" value="1"/>
</dbReference>